<dbReference type="PROSITE" id="PS00041">
    <property type="entry name" value="HTH_ARAC_FAMILY_1"/>
    <property type="match status" value="1"/>
</dbReference>
<dbReference type="PANTHER" id="PTHR46796">
    <property type="entry name" value="HTH-TYPE TRANSCRIPTIONAL ACTIVATOR RHAS-RELATED"/>
    <property type="match status" value="1"/>
</dbReference>
<dbReference type="PANTHER" id="PTHR46796:SF13">
    <property type="entry name" value="HTH-TYPE TRANSCRIPTIONAL ACTIVATOR RHAS"/>
    <property type="match status" value="1"/>
</dbReference>
<protein>
    <submittedName>
        <fullName evidence="7">AraC family transcriptional regulator</fullName>
    </submittedName>
</protein>
<keyword evidence="4" id="KW-0010">Activator</keyword>
<sequence>MTHALLPPLDPAPAPPLAPALVPALAPTLVARLGPAVADYPPGSVFGPRDAGTYEFVWLLHGSARWVCGKLTVPLTAGALLLVRPGMRDTFHWDTNRPTRHAYTHFRLPPAARGTRAPDDSRWPVVRDLTGRGDPMAALCQYLLTLGATRPPGWERHAEETLRLLLLTFAYGPGPGTGAYALPEPLVAMMAAVREHWADGVARPLALERLARAAGVSESTLCRICRRELGVSPVEGLERLRLARAEPLLWLSNLSLRAIAVQCGFADAYHFSRRFRAVHGMSPSAFRALPPESAPPSPIANGALSALQALVPSSASGR</sequence>
<dbReference type="SMART" id="SM00342">
    <property type="entry name" value="HTH_ARAC"/>
    <property type="match status" value="1"/>
</dbReference>
<gene>
    <name evidence="7" type="ORF">OG442_02155</name>
</gene>
<dbReference type="SUPFAM" id="SSF51215">
    <property type="entry name" value="Regulatory protein AraC"/>
    <property type="match status" value="1"/>
</dbReference>
<proteinExistence type="predicted"/>
<evidence type="ECO:0000256" key="5">
    <source>
        <dbReference type="ARBA" id="ARBA00023163"/>
    </source>
</evidence>
<dbReference type="InterPro" id="IPR018062">
    <property type="entry name" value="HTH_AraC-typ_CS"/>
</dbReference>
<keyword evidence="2" id="KW-0805">Transcription regulation</keyword>
<evidence type="ECO:0000256" key="3">
    <source>
        <dbReference type="ARBA" id="ARBA00023125"/>
    </source>
</evidence>
<dbReference type="GeneID" id="91346736"/>
<evidence type="ECO:0000256" key="4">
    <source>
        <dbReference type="ARBA" id="ARBA00023159"/>
    </source>
</evidence>
<dbReference type="InterPro" id="IPR003313">
    <property type="entry name" value="AraC-bd"/>
</dbReference>
<dbReference type="Proteomes" id="UP001432209">
    <property type="component" value="Chromosome"/>
</dbReference>
<dbReference type="Gene3D" id="1.10.10.60">
    <property type="entry name" value="Homeodomain-like"/>
    <property type="match status" value="2"/>
</dbReference>
<reference evidence="7" key="1">
    <citation type="submission" date="2022-10" db="EMBL/GenBank/DDBJ databases">
        <title>The complete genomes of actinobacterial strains from the NBC collection.</title>
        <authorList>
            <person name="Joergensen T.S."/>
            <person name="Alvarez Arevalo M."/>
            <person name="Sterndorff E.B."/>
            <person name="Faurdal D."/>
            <person name="Vuksanovic O."/>
            <person name="Mourched A.-S."/>
            <person name="Charusanti P."/>
            <person name="Shaw S."/>
            <person name="Blin K."/>
            <person name="Weber T."/>
        </authorList>
    </citation>
    <scope>NUCLEOTIDE SEQUENCE</scope>
    <source>
        <strain evidence="7">NBC_01432</strain>
    </source>
</reference>
<evidence type="ECO:0000259" key="6">
    <source>
        <dbReference type="PROSITE" id="PS01124"/>
    </source>
</evidence>
<keyword evidence="3" id="KW-0238">DNA-binding</keyword>
<keyword evidence="1" id="KW-0963">Cytoplasm</keyword>
<dbReference type="SUPFAM" id="SSF46689">
    <property type="entry name" value="Homeodomain-like"/>
    <property type="match status" value="1"/>
</dbReference>
<accession>A0ABZ1ZZ85</accession>
<dbReference type="InterPro" id="IPR009057">
    <property type="entry name" value="Homeodomain-like_sf"/>
</dbReference>
<keyword evidence="5" id="KW-0804">Transcription</keyword>
<dbReference type="Pfam" id="PF02311">
    <property type="entry name" value="AraC_binding"/>
    <property type="match status" value="1"/>
</dbReference>
<organism evidence="7 8">
    <name type="scientific">Streptomyces niveus</name>
    <name type="common">Streptomyces spheroides</name>
    <dbReference type="NCBI Taxonomy" id="193462"/>
    <lineage>
        <taxon>Bacteria</taxon>
        <taxon>Bacillati</taxon>
        <taxon>Actinomycetota</taxon>
        <taxon>Actinomycetes</taxon>
        <taxon>Kitasatosporales</taxon>
        <taxon>Streptomycetaceae</taxon>
        <taxon>Streptomyces</taxon>
    </lineage>
</organism>
<dbReference type="RefSeq" id="WP_329074052.1">
    <property type="nucleotide sequence ID" value="NZ_CP109389.1"/>
</dbReference>
<keyword evidence="8" id="KW-1185">Reference proteome</keyword>
<dbReference type="Pfam" id="PF12833">
    <property type="entry name" value="HTH_18"/>
    <property type="match status" value="1"/>
</dbReference>
<feature type="domain" description="HTH araC/xylS-type" evidence="6">
    <location>
        <begin position="191"/>
        <end position="289"/>
    </location>
</feature>
<evidence type="ECO:0000313" key="8">
    <source>
        <dbReference type="Proteomes" id="UP001432209"/>
    </source>
</evidence>
<evidence type="ECO:0000256" key="2">
    <source>
        <dbReference type="ARBA" id="ARBA00023015"/>
    </source>
</evidence>
<dbReference type="EMBL" id="CP109495">
    <property type="protein sequence ID" value="WUX50449.1"/>
    <property type="molecule type" value="Genomic_DNA"/>
</dbReference>
<name>A0ABZ1ZZ85_STRNV</name>
<evidence type="ECO:0000256" key="1">
    <source>
        <dbReference type="ARBA" id="ARBA00022490"/>
    </source>
</evidence>
<dbReference type="InterPro" id="IPR018060">
    <property type="entry name" value="HTH_AraC"/>
</dbReference>
<dbReference type="PROSITE" id="PS01124">
    <property type="entry name" value="HTH_ARAC_FAMILY_2"/>
    <property type="match status" value="1"/>
</dbReference>
<dbReference type="InterPro" id="IPR037923">
    <property type="entry name" value="HTH-like"/>
</dbReference>
<dbReference type="InterPro" id="IPR050204">
    <property type="entry name" value="AraC_XylS_family_regulators"/>
</dbReference>
<evidence type="ECO:0000313" key="7">
    <source>
        <dbReference type="EMBL" id="WUX50449.1"/>
    </source>
</evidence>